<feature type="signal peptide" evidence="1">
    <location>
        <begin position="1"/>
        <end position="27"/>
    </location>
</feature>
<dbReference type="KEGG" id="egl:EGR_10823"/>
<feature type="chain" id="PRO_5004881853" evidence="1">
    <location>
        <begin position="28"/>
        <end position="157"/>
    </location>
</feature>
<reference evidence="2 3" key="1">
    <citation type="journal article" date="2013" name="Nat. Genet.">
        <title>The genome of the hydatid tapeworm Echinococcus granulosus.</title>
        <authorList>
            <person name="Zheng H."/>
            <person name="Zhang W."/>
            <person name="Zhang L."/>
            <person name="Zhang Z."/>
            <person name="Li J."/>
            <person name="Lu G."/>
            <person name="Zhu Y."/>
            <person name="Wang Y."/>
            <person name="Huang Y."/>
            <person name="Liu J."/>
            <person name="Kang H."/>
            <person name="Chen J."/>
            <person name="Wang L."/>
            <person name="Chen A."/>
            <person name="Yu S."/>
            <person name="Gao Z."/>
            <person name="Jin L."/>
            <person name="Gu W."/>
            <person name="Wang Z."/>
            <person name="Zhao L."/>
            <person name="Shi B."/>
            <person name="Wen H."/>
            <person name="Lin R."/>
            <person name="Jones M.K."/>
            <person name="Brejova B."/>
            <person name="Vinar T."/>
            <person name="Zhao G."/>
            <person name="McManus D.P."/>
            <person name="Chen Z."/>
            <person name="Zhou Y."/>
            <person name="Wang S."/>
        </authorList>
    </citation>
    <scope>NUCLEOTIDE SEQUENCE [LARGE SCALE GENOMIC DNA]</scope>
</reference>
<dbReference type="CTD" id="36346538"/>
<evidence type="ECO:0000256" key="1">
    <source>
        <dbReference type="SAM" id="SignalP"/>
    </source>
</evidence>
<keyword evidence="3" id="KW-1185">Reference proteome</keyword>
<dbReference type="AlphaFoldDB" id="W6U7H0"/>
<evidence type="ECO:0000313" key="3">
    <source>
        <dbReference type="Proteomes" id="UP000019149"/>
    </source>
</evidence>
<dbReference type="RefSeq" id="XP_024345518.1">
    <property type="nucleotide sequence ID" value="XM_024500072.1"/>
</dbReference>
<proteinExistence type="predicted"/>
<dbReference type="GeneID" id="36346538"/>
<gene>
    <name evidence="2" type="ORF">EGR_10823</name>
</gene>
<keyword evidence="1" id="KW-0732">Signal</keyword>
<accession>W6U7H0</accession>
<dbReference type="Proteomes" id="UP000019149">
    <property type="component" value="Unassembled WGS sequence"/>
</dbReference>
<dbReference type="EMBL" id="APAU02000276">
    <property type="protein sequence ID" value="EUB54322.1"/>
    <property type="molecule type" value="Genomic_DNA"/>
</dbReference>
<protein>
    <submittedName>
        <fullName evidence="2">Uncharacterized protein</fullName>
    </submittedName>
</protein>
<sequence length="157" mass="17609">MHWSPFRTRLSRLSLLFAFIIFEGVGAASPDVASNYKEPVTGVVHPFGQLVDSAEIVSNSKCNEYVAYDAVSREILAPFLHKLAPANVHKRINQSSLSVVALSVQLPTVNVHEMRQFAPKFGREKDELQADVCVSSLRSNGQCKRWSRDCRADYRET</sequence>
<organism evidence="2 3">
    <name type="scientific">Echinococcus granulosus</name>
    <name type="common">Hydatid tapeworm</name>
    <dbReference type="NCBI Taxonomy" id="6210"/>
    <lineage>
        <taxon>Eukaryota</taxon>
        <taxon>Metazoa</taxon>
        <taxon>Spiralia</taxon>
        <taxon>Lophotrochozoa</taxon>
        <taxon>Platyhelminthes</taxon>
        <taxon>Cestoda</taxon>
        <taxon>Eucestoda</taxon>
        <taxon>Cyclophyllidea</taxon>
        <taxon>Taeniidae</taxon>
        <taxon>Echinococcus</taxon>
        <taxon>Echinococcus granulosus group</taxon>
    </lineage>
</organism>
<evidence type="ECO:0000313" key="2">
    <source>
        <dbReference type="EMBL" id="EUB54322.1"/>
    </source>
</evidence>
<comment type="caution">
    <text evidence="2">The sequence shown here is derived from an EMBL/GenBank/DDBJ whole genome shotgun (WGS) entry which is preliminary data.</text>
</comment>
<name>W6U7H0_ECHGR</name>